<evidence type="ECO:0008006" key="3">
    <source>
        <dbReference type="Google" id="ProtNLM"/>
    </source>
</evidence>
<evidence type="ECO:0000313" key="1">
    <source>
        <dbReference type="EMBL" id="SHE74725.1"/>
    </source>
</evidence>
<dbReference type="Pfam" id="PF19891">
    <property type="entry name" value="DUF6364"/>
    <property type="match status" value="1"/>
</dbReference>
<organism evidence="1 2">
    <name type="scientific">Lampropedia hyalina DSM 16112</name>
    <dbReference type="NCBI Taxonomy" id="1122156"/>
    <lineage>
        <taxon>Bacteria</taxon>
        <taxon>Pseudomonadati</taxon>
        <taxon>Pseudomonadota</taxon>
        <taxon>Betaproteobacteria</taxon>
        <taxon>Burkholderiales</taxon>
        <taxon>Comamonadaceae</taxon>
        <taxon>Lampropedia</taxon>
    </lineage>
</organism>
<dbReference type="AlphaFoldDB" id="A0A1M4W0Q7"/>
<dbReference type="STRING" id="1122156.SAMN02745117_00777"/>
<evidence type="ECO:0000313" key="2">
    <source>
        <dbReference type="Proteomes" id="UP000184327"/>
    </source>
</evidence>
<dbReference type="RefSeq" id="WP_073354836.1">
    <property type="nucleotide sequence ID" value="NZ_FQUZ01000006.1"/>
</dbReference>
<dbReference type="OrthoDB" id="6198066at2"/>
<accession>A0A1M4W0Q7</accession>
<protein>
    <recommendedName>
        <fullName evidence="3">Antitoxin</fullName>
    </recommendedName>
</protein>
<dbReference type="Proteomes" id="UP000184327">
    <property type="component" value="Unassembled WGS sequence"/>
</dbReference>
<name>A0A1M4W0Q7_9BURK</name>
<dbReference type="InterPro" id="IPR045944">
    <property type="entry name" value="DUF6364"/>
</dbReference>
<proteinExistence type="predicted"/>
<sequence length="81" mass="9035">MQTKLTLRLEAGLIEQAKAQARQKGKSLSQLVADYFVQLEHPPAQPPLPPLVTSLKGALKNTQGKLPDEEDYRAYLQAKHQ</sequence>
<dbReference type="EMBL" id="FQUZ01000006">
    <property type="protein sequence ID" value="SHE74725.1"/>
    <property type="molecule type" value="Genomic_DNA"/>
</dbReference>
<gene>
    <name evidence="1" type="ORF">SAMN02745117_00777</name>
</gene>
<keyword evidence="2" id="KW-1185">Reference proteome</keyword>
<reference evidence="1 2" key="1">
    <citation type="submission" date="2016-11" db="EMBL/GenBank/DDBJ databases">
        <authorList>
            <person name="Jaros S."/>
            <person name="Januszkiewicz K."/>
            <person name="Wedrychowicz H."/>
        </authorList>
    </citation>
    <scope>NUCLEOTIDE SEQUENCE [LARGE SCALE GENOMIC DNA]</scope>
    <source>
        <strain evidence="1 2">DSM 16112</strain>
    </source>
</reference>